<accession>D7BUT2</accession>
<protein>
    <recommendedName>
        <fullName evidence="3">LysR family transcriptional regulator</fullName>
    </recommendedName>
</protein>
<dbReference type="AlphaFoldDB" id="D7BUT2"/>
<dbReference type="PATRIC" id="fig|749414.3.peg.157"/>
<dbReference type="Gene3D" id="3.40.190.10">
    <property type="entry name" value="Periplasmic binding protein-like II"/>
    <property type="match status" value="1"/>
</dbReference>
<evidence type="ECO:0000313" key="2">
    <source>
        <dbReference type="Proteomes" id="UP000000377"/>
    </source>
</evidence>
<proteinExistence type="predicted"/>
<name>D7BUT2_STRBB</name>
<dbReference type="Proteomes" id="UP000000377">
    <property type="component" value="Chromosome"/>
</dbReference>
<gene>
    <name evidence="1" type="ordered locus">SBI_00152</name>
</gene>
<sequence length="72" mass="7464">MRTSSVCGISAAKRFAYVRRIGAVLDVAFEAGELSTVIAMVDTGLGVSIVPPLGLPTSLDEGDLFAGRRAPI</sequence>
<organism evidence="1 2">
    <name type="scientific">Streptomyces bingchenggensis (strain BCW-1)</name>
    <dbReference type="NCBI Taxonomy" id="749414"/>
    <lineage>
        <taxon>Bacteria</taxon>
        <taxon>Bacillati</taxon>
        <taxon>Actinomycetota</taxon>
        <taxon>Actinomycetes</taxon>
        <taxon>Kitasatosporales</taxon>
        <taxon>Streptomycetaceae</taxon>
        <taxon>Streptomyces</taxon>
    </lineage>
</organism>
<evidence type="ECO:0000313" key="1">
    <source>
        <dbReference type="EMBL" id="ADI03273.1"/>
    </source>
</evidence>
<reference evidence="1 2" key="1">
    <citation type="journal article" date="2010" name="J. Bacteriol.">
        <title>Genome sequence of the milbemycin-producing bacterium Streptomyces bingchenggensis.</title>
        <authorList>
            <person name="Wang X.J."/>
            <person name="Yan Y.J."/>
            <person name="Zhang B."/>
            <person name="An J."/>
            <person name="Wang J.J."/>
            <person name="Tian J."/>
            <person name="Jiang L."/>
            <person name="Chen Y.H."/>
            <person name="Huang S.X."/>
            <person name="Yin M."/>
            <person name="Zhang J."/>
            <person name="Gao A.L."/>
            <person name="Liu C.X."/>
            <person name="Zhu Z.X."/>
            <person name="Xiang W.S."/>
        </authorList>
    </citation>
    <scope>NUCLEOTIDE SEQUENCE [LARGE SCALE GENOMIC DNA]</scope>
    <source>
        <strain evidence="1 2">BCW-1</strain>
    </source>
</reference>
<keyword evidence="2" id="KW-1185">Reference proteome</keyword>
<dbReference type="HOGENOM" id="CLU_2720462_0_0_11"/>
<dbReference type="KEGG" id="sbh:SBI_00152"/>
<dbReference type="EMBL" id="CP002047">
    <property type="protein sequence ID" value="ADI03273.1"/>
    <property type="molecule type" value="Genomic_DNA"/>
</dbReference>
<evidence type="ECO:0008006" key="3">
    <source>
        <dbReference type="Google" id="ProtNLM"/>
    </source>
</evidence>